<dbReference type="InterPro" id="IPR052058">
    <property type="entry name" value="Alcohol_O-acetyltransferase"/>
</dbReference>
<dbReference type="AlphaFoldDB" id="A0A7W5DWG5"/>
<dbReference type="InterPro" id="IPR023213">
    <property type="entry name" value="CAT-like_dom_sf"/>
</dbReference>
<comment type="caution">
    <text evidence="1">The sequence shown here is derived from an EMBL/GenBank/DDBJ whole genome shotgun (WGS) entry which is preliminary data.</text>
</comment>
<sequence>MSTTLRLTPFERCLVLEHCAGYPCDCFVRTVFEGRVDDECFTNAVRSALEFHPLLRAVVKTGWTEKWTFPDFSDPSIEWREGNAGGPFPQARKIDLYRETGLKILVIRDQSNTDVLFQFHHACCDGAGIDRFIDDVLVNYAREWEHASDASHSPCQHPATVDVNRLTKRGAHGLRFSSTLKVLPSQLVGLLGAAQFWGRQPKPVVEHQARDRDTASQKQVPSITSYRFDKAETLTLRKAAIERNVSLHELLVRDFFLALWKWQKKLGQYDADSWVRMMVPMNMRDTSYRSLPAMNQVSSIFLDRRGKDGSDPDQLLNSIREEMEVIRKFQLRYTFLFLLEILNRIPTALKKSVTRDECKTSVIFSSLGKSLRRCELPRESGRIWAGDIVLNDIYGIAPLRPYNCFTIFNLEYANRLRVNLHYDAEFVSPADAEELMNLFVLALNETIQVSGR</sequence>
<gene>
    <name evidence="1" type="ORF">FHS27_001592</name>
</gene>
<proteinExistence type="predicted"/>
<dbReference type="SUPFAM" id="SSF52777">
    <property type="entry name" value="CoA-dependent acyltransferases"/>
    <property type="match status" value="1"/>
</dbReference>
<protein>
    <recommendedName>
        <fullName evidence="3">Condensation domain-containing protein</fullName>
    </recommendedName>
</protein>
<accession>A0A7W5DWG5</accession>
<organism evidence="1 2">
    <name type="scientific">Aporhodopirellula rubra</name>
    <dbReference type="NCBI Taxonomy" id="980271"/>
    <lineage>
        <taxon>Bacteria</taxon>
        <taxon>Pseudomonadati</taxon>
        <taxon>Planctomycetota</taxon>
        <taxon>Planctomycetia</taxon>
        <taxon>Pirellulales</taxon>
        <taxon>Pirellulaceae</taxon>
        <taxon>Aporhodopirellula</taxon>
    </lineage>
</organism>
<dbReference type="PANTHER" id="PTHR28037">
    <property type="entry name" value="ALCOHOL O-ACETYLTRANSFERASE 1-RELATED"/>
    <property type="match status" value="1"/>
</dbReference>
<reference evidence="1 2" key="1">
    <citation type="submission" date="2020-08" db="EMBL/GenBank/DDBJ databases">
        <title>Genomic Encyclopedia of Type Strains, Phase III (KMG-III): the genomes of soil and plant-associated and newly described type strains.</title>
        <authorList>
            <person name="Whitman W."/>
        </authorList>
    </citation>
    <scope>NUCLEOTIDE SEQUENCE [LARGE SCALE GENOMIC DNA]</scope>
    <source>
        <strain evidence="1 2">CECT 8075</strain>
    </source>
</reference>
<dbReference type="Proteomes" id="UP000536179">
    <property type="component" value="Unassembled WGS sequence"/>
</dbReference>
<evidence type="ECO:0000313" key="1">
    <source>
        <dbReference type="EMBL" id="MBB3205788.1"/>
    </source>
</evidence>
<dbReference type="Gene3D" id="3.30.559.30">
    <property type="entry name" value="Nonribosomal peptide synthetase, condensation domain"/>
    <property type="match status" value="1"/>
</dbReference>
<keyword evidence="2" id="KW-1185">Reference proteome</keyword>
<dbReference type="EMBL" id="JACHXU010000004">
    <property type="protein sequence ID" value="MBB3205788.1"/>
    <property type="molecule type" value="Genomic_DNA"/>
</dbReference>
<dbReference type="PANTHER" id="PTHR28037:SF1">
    <property type="entry name" value="ALCOHOL O-ACETYLTRANSFERASE 1-RELATED"/>
    <property type="match status" value="1"/>
</dbReference>
<evidence type="ECO:0008006" key="3">
    <source>
        <dbReference type="Google" id="ProtNLM"/>
    </source>
</evidence>
<evidence type="ECO:0000313" key="2">
    <source>
        <dbReference type="Proteomes" id="UP000536179"/>
    </source>
</evidence>
<dbReference type="RefSeq" id="WP_184303700.1">
    <property type="nucleotide sequence ID" value="NZ_JACHXU010000004.1"/>
</dbReference>
<name>A0A7W5DWG5_9BACT</name>
<dbReference type="Gene3D" id="3.30.559.10">
    <property type="entry name" value="Chloramphenicol acetyltransferase-like domain"/>
    <property type="match status" value="1"/>
</dbReference>